<comment type="caution">
    <text evidence="1">The sequence shown here is derived from an EMBL/GenBank/DDBJ whole genome shotgun (WGS) entry which is preliminary data.</text>
</comment>
<proteinExistence type="predicted"/>
<accession>A0ACC3B395</accession>
<sequence length="521" mass="59149">MGHFLTLAAVLVGLRLLWSILNSLRHAQNARQRQCGPVPKYPSGWLGLGTLREVMRADKAKMIPPTFRARFEKLRKQENRLVTTFRQVQLGRESIVTFDPKNVQAVLATQFKDFELGEPRRNALHSLLGSGIFTADGEAWSRSRGLLRPQFTRDQISDLDLEERHVQAAMLAIPIDASTGWSSTTDIQSIFFRLTIDSATEFLFGESVDSQTAVMNGHIGEDKFPYYFDRGQWYAAQRGRLESFYWMANNKESHFIDSQVHSYVDRFVTAALEQRKNEDSEKSATESQQPYNFLNGLAAVTQDPIELRSQLLNILLAGRDTTASLLSWCILLLARHPDVFQKLRTAVLDTFGTYDAPRDITFGSLKSCRYLHQVINEVLRLYPIVPGNRRVATRDTTLPRGGGPDGEAPVYIRKGQPVVYHVFAMQRRTDLWGPDADAFDPERWVDRKVNWDYLPFNGGPRICIGQQFALTETGYVLVRLLQRFDQIEDVNPQQEIRYGLTLTLAPADPVTVRLHEASATA</sequence>
<dbReference type="EMBL" id="JAOPJF010000029">
    <property type="protein sequence ID" value="KAK1144620.1"/>
    <property type="molecule type" value="Genomic_DNA"/>
</dbReference>
<reference evidence="1 2" key="1">
    <citation type="journal article" date="2023" name="ACS Omega">
        <title>Identification of the Neoaspergillic Acid Biosynthesis Gene Cluster by Establishing an In Vitro CRISPR-Ribonucleoprotein Genetic System in Aspergillus melleus.</title>
        <authorList>
            <person name="Yuan B."/>
            <person name="Grau M.F."/>
            <person name="Murata R.M."/>
            <person name="Torok T."/>
            <person name="Venkateswaran K."/>
            <person name="Stajich J.E."/>
            <person name="Wang C.C.C."/>
        </authorList>
    </citation>
    <scope>NUCLEOTIDE SEQUENCE [LARGE SCALE GENOMIC DNA]</scope>
    <source>
        <strain evidence="1 2">IMV 1140</strain>
    </source>
</reference>
<name>A0ACC3B395_9EURO</name>
<evidence type="ECO:0000313" key="1">
    <source>
        <dbReference type="EMBL" id="KAK1144620.1"/>
    </source>
</evidence>
<keyword evidence="2" id="KW-1185">Reference proteome</keyword>
<gene>
    <name evidence="1" type="ORF">N8T08_004923</name>
</gene>
<protein>
    <submittedName>
        <fullName evidence="1">Uncharacterized protein</fullName>
    </submittedName>
</protein>
<organism evidence="1 2">
    <name type="scientific">Aspergillus melleus</name>
    <dbReference type="NCBI Taxonomy" id="138277"/>
    <lineage>
        <taxon>Eukaryota</taxon>
        <taxon>Fungi</taxon>
        <taxon>Dikarya</taxon>
        <taxon>Ascomycota</taxon>
        <taxon>Pezizomycotina</taxon>
        <taxon>Eurotiomycetes</taxon>
        <taxon>Eurotiomycetidae</taxon>
        <taxon>Eurotiales</taxon>
        <taxon>Aspergillaceae</taxon>
        <taxon>Aspergillus</taxon>
        <taxon>Aspergillus subgen. Circumdati</taxon>
    </lineage>
</organism>
<evidence type="ECO:0000313" key="2">
    <source>
        <dbReference type="Proteomes" id="UP001177260"/>
    </source>
</evidence>
<dbReference type="Proteomes" id="UP001177260">
    <property type="component" value="Unassembled WGS sequence"/>
</dbReference>